<dbReference type="PANTHER" id="PTHR43434:SF1">
    <property type="entry name" value="PHOSPHOGLYCOLATE PHOSPHATASE"/>
    <property type="match status" value="1"/>
</dbReference>
<comment type="caution">
    <text evidence="1">The sequence shown here is derived from an EMBL/GenBank/DDBJ whole genome shotgun (WGS) entry which is preliminary data.</text>
</comment>
<dbReference type="InterPro" id="IPR023214">
    <property type="entry name" value="HAD_sf"/>
</dbReference>
<sequence>MEYKEFARKKDYLVCVDSDGCAMDTMDIKHFRCFGPCMVEEWGLEKWKDDILYRWNQVNLYSMTRGINRFKALAILLSEIDETYKRIPDAEDFIKWTETSDELSNAVLSRVSEQTGSSCLKKALHWSDEVNRRINEIPEWDKIPFGGVKEGLAFAHEYADIVIVSSANPDAVSTEWEKHGLMNYVDLMMAQNAGSKTFCISKLLEYGYEPDHVMMMGDAPGDLKAAEKNRVRFYPVLVTHERDSWNGIKEALDRLINGTFDNWYQKQLINGFERNLLN</sequence>
<dbReference type="OrthoDB" id="9796026at2"/>
<dbReference type="InterPro" id="IPR036412">
    <property type="entry name" value="HAD-like_sf"/>
</dbReference>
<dbReference type="InterPro" id="IPR041492">
    <property type="entry name" value="HAD_2"/>
</dbReference>
<dbReference type="EMBL" id="PTJA01000010">
    <property type="protein sequence ID" value="PPK79335.1"/>
    <property type="molecule type" value="Genomic_DNA"/>
</dbReference>
<dbReference type="Pfam" id="PF13419">
    <property type="entry name" value="HAD_2"/>
    <property type="match status" value="1"/>
</dbReference>
<proteinExistence type="predicted"/>
<accession>A0A2S6HP64</accession>
<protein>
    <submittedName>
        <fullName evidence="1">Haloacid dehalogenase-like hydrolase</fullName>
    </submittedName>
</protein>
<name>A0A2S6HP64_9FIRM</name>
<dbReference type="AlphaFoldDB" id="A0A2S6HP64"/>
<dbReference type="Proteomes" id="UP000237749">
    <property type="component" value="Unassembled WGS sequence"/>
</dbReference>
<organism evidence="1 2">
    <name type="scientific">Lacrimispora xylanisolvens</name>
    <dbReference type="NCBI Taxonomy" id="384636"/>
    <lineage>
        <taxon>Bacteria</taxon>
        <taxon>Bacillati</taxon>
        <taxon>Bacillota</taxon>
        <taxon>Clostridia</taxon>
        <taxon>Lachnospirales</taxon>
        <taxon>Lachnospiraceae</taxon>
        <taxon>Lacrimispora</taxon>
    </lineage>
</organism>
<evidence type="ECO:0000313" key="2">
    <source>
        <dbReference type="Proteomes" id="UP000237749"/>
    </source>
</evidence>
<dbReference type="GO" id="GO:0008967">
    <property type="term" value="F:phosphoglycolate phosphatase activity"/>
    <property type="evidence" value="ECO:0007669"/>
    <property type="project" value="TreeGrafter"/>
</dbReference>
<dbReference type="SUPFAM" id="SSF56784">
    <property type="entry name" value="HAD-like"/>
    <property type="match status" value="1"/>
</dbReference>
<reference evidence="1 2" key="1">
    <citation type="submission" date="2018-02" db="EMBL/GenBank/DDBJ databases">
        <title>Genomic Encyclopedia of Archaeal and Bacterial Type Strains, Phase II (KMG-II): from individual species to whole genera.</title>
        <authorList>
            <person name="Goeker M."/>
        </authorList>
    </citation>
    <scope>NUCLEOTIDE SEQUENCE [LARGE SCALE GENOMIC DNA]</scope>
    <source>
        <strain evidence="1 2">DSM 3808</strain>
    </source>
</reference>
<dbReference type="InterPro" id="IPR050155">
    <property type="entry name" value="HAD-like_hydrolase_sf"/>
</dbReference>
<keyword evidence="1" id="KW-0378">Hydrolase</keyword>
<keyword evidence="2" id="KW-1185">Reference proteome</keyword>
<dbReference type="GO" id="GO:0006281">
    <property type="term" value="P:DNA repair"/>
    <property type="evidence" value="ECO:0007669"/>
    <property type="project" value="TreeGrafter"/>
</dbReference>
<dbReference type="PANTHER" id="PTHR43434">
    <property type="entry name" value="PHOSPHOGLYCOLATE PHOSPHATASE"/>
    <property type="match status" value="1"/>
</dbReference>
<dbReference type="Gene3D" id="3.40.50.1000">
    <property type="entry name" value="HAD superfamily/HAD-like"/>
    <property type="match status" value="1"/>
</dbReference>
<gene>
    <name evidence="1" type="ORF">BXY41_11054</name>
</gene>
<evidence type="ECO:0000313" key="1">
    <source>
        <dbReference type="EMBL" id="PPK79335.1"/>
    </source>
</evidence>
<dbReference type="RefSeq" id="WP_104438210.1">
    <property type="nucleotide sequence ID" value="NZ_PTJA01000010.1"/>
</dbReference>